<name>A0A5F8H9L9_MONDO</name>
<proteinExistence type="predicted"/>
<keyword evidence="3" id="KW-1185">Reference proteome</keyword>
<evidence type="ECO:0000313" key="2">
    <source>
        <dbReference type="Ensembl" id="ENSMODP00000056547.1"/>
    </source>
</evidence>
<reference evidence="2 3" key="1">
    <citation type="journal article" date="2007" name="Nature">
        <title>Genome of the marsupial Monodelphis domestica reveals innovation in non-coding sequences.</title>
        <authorList>
            <person name="Mikkelsen T.S."/>
            <person name="Wakefield M.J."/>
            <person name="Aken B."/>
            <person name="Amemiya C.T."/>
            <person name="Chang J.L."/>
            <person name="Duke S."/>
            <person name="Garber M."/>
            <person name="Gentles A.J."/>
            <person name="Goodstadt L."/>
            <person name="Heger A."/>
            <person name="Jurka J."/>
            <person name="Kamal M."/>
            <person name="Mauceli E."/>
            <person name="Searle S.M."/>
            <person name="Sharpe T."/>
            <person name="Baker M.L."/>
            <person name="Batzer M.A."/>
            <person name="Benos P.V."/>
            <person name="Belov K."/>
            <person name="Clamp M."/>
            <person name="Cook A."/>
            <person name="Cuff J."/>
            <person name="Das R."/>
            <person name="Davidow L."/>
            <person name="Deakin J.E."/>
            <person name="Fazzari M.J."/>
            <person name="Glass J.L."/>
            <person name="Grabherr M."/>
            <person name="Greally J.M."/>
            <person name="Gu W."/>
            <person name="Hore T.A."/>
            <person name="Huttley G.A."/>
            <person name="Kleber M."/>
            <person name="Jirtle R.L."/>
            <person name="Koina E."/>
            <person name="Lee J.T."/>
            <person name="Mahony S."/>
            <person name="Marra M.A."/>
            <person name="Miller R.D."/>
            <person name="Nicholls R.D."/>
            <person name="Oda M."/>
            <person name="Papenfuss A.T."/>
            <person name="Parra Z.E."/>
            <person name="Pollock D.D."/>
            <person name="Ray D.A."/>
            <person name="Schein J.E."/>
            <person name="Speed T.P."/>
            <person name="Thompson K."/>
            <person name="VandeBerg J.L."/>
            <person name="Wade C.M."/>
            <person name="Walker J.A."/>
            <person name="Waters P.D."/>
            <person name="Webber C."/>
            <person name="Weidman J.R."/>
            <person name="Xie X."/>
            <person name="Zody M.C."/>
            <person name="Baldwin J."/>
            <person name="Abdouelleil A."/>
            <person name="Abdulkadir J."/>
            <person name="Abebe A."/>
            <person name="Abera B."/>
            <person name="Abreu J."/>
            <person name="Acer S.C."/>
            <person name="Aftuck L."/>
            <person name="Alexander A."/>
            <person name="An P."/>
            <person name="Anderson E."/>
            <person name="Anderson S."/>
            <person name="Arachi H."/>
            <person name="Azer M."/>
            <person name="Bachantsang P."/>
            <person name="Barry A."/>
            <person name="Bayul T."/>
            <person name="Berlin A."/>
            <person name="Bessette D."/>
            <person name="Bloom T."/>
            <person name="Bloom T."/>
            <person name="Boguslavskiy L."/>
            <person name="Bonnet C."/>
            <person name="Boukhgalter B."/>
            <person name="Bourzgui I."/>
            <person name="Brown A."/>
            <person name="Cahill P."/>
            <person name="Channer S."/>
            <person name="Cheshatsang Y."/>
            <person name="Chuda L."/>
            <person name="Citroen M."/>
            <person name="Collymore A."/>
            <person name="Cooke P."/>
            <person name="Costello M."/>
            <person name="D'Aco K."/>
            <person name="Daza R."/>
            <person name="De Haan G."/>
            <person name="DeGray S."/>
            <person name="DeMaso C."/>
            <person name="Dhargay N."/>
            <person name="Dooley K."/>
            <person name="Dooley E."/>
            <person name="Doricent M."/>
            <person name="Dorje P."/>
            <person name="Dorjee K."/>
            <person name="Dupes A."/>
            <person name="Elong R."/>
            <person name="Falk J."/>
            <person name="Farina A."/>
            <person name="Faro S."/>
            <person name="Ferguson D."/>
            <person name="Fisher S."/>
            <person name="Foley C.D."/>
            <person name="Franke A."/>
            <person name="Friedrich D."/>
            <person name="Gadbois L."/>
            <person name="Gearin G."/>
            <person name="Gearin C.R."/>
            <person name="Giannoukos G."/>
            <person name="Goode T."/>
            <person name="Graham J."/>
            <person name="Grandbois E."/>
            <person name="Grewal S."/>
            <person name="Gyaltsen K."/>
            <person name="Hafez N."/>
            <person name="Hagos B."/>
            <person name="Hall J."/>
            <person name="Henson C."/>
            <person name="Hollinger A."/>
            <person name="Honan T."/>
            <person name="Huard M.D."/>
            <person name="Hughes L."/>
            <person name="Hurhula B."/>
            <person name="Husby M.E."/>
            <person name="Kamat A."/>
            <person name="Kanga B."/>
            <person name="Kashin S."/>
            <person name="Khazanovich D."/>
            <person name="Kisner P."/>
            <person name="Lance K."/>
            <person name="Lara M."/>
            <person name="Lee W."/>
            <person name="Lennon N."/>
            <person name="Letendre F."/>
            <person name="LeVine R."/>
            <person name="Lipovsky A."/>
            <person name="Liu X."/>
            <person name="Liu J."/>
            <person name="Liu S."/>
            <person name="Lokyitsang T."/>
            <person name="Lokyitsang Y."/>
            <person name="Lubonja R."/>
            <person name="Lui A."/>
            <person name="MacDonald P."/>
            <person name="Magnisalis V."/>
            <person name="Maru K."/>
            <person name="Matthews C."/>
            <person name="McCusker W."/>
            <person name="McDonough S."/>
            <person name="Mehta T."/>
            <person name="Meldrim J."/>
            <person name="Meneus L."/>
            <person name="Mihai O."/>
            <person name="Mihalev A."/>
            <person name="Mihova T."/>
            <person name="Mittelman R."/>
            <person name="Mlenga V."/>
            <person name="Montmayeur A."/>
            <person name="Mulrain L."/>
            <person name="Navidi A."/>
            <person name="Naylor J."/>
            <person name="Negash T."/>
            <person name="Nguyen T."/>
            <person name="Nguyen N."/>
            <person name="Nicol R."/>
            <person name="Norbu C."/>
            <person name="Norbu N."/>
            <person name="Novod N."/>
            <person name="O'Neill B."/>
            <person name="Osman S."/>
            <person name="Markiewicz E."/>
            <person name="Oyono O.L."/>
            <person name="Patti C."/>
            <person name="Phunkhang P."/>
            <person name="Pierre F."/>
            <person name="Priest M."/>
            <person name="Raghuraman S."/>
            <person name="Rege F."/>
            <person name="Reyes R."/>
            <person name="Rise C."/>
            <person name="Rogov P."/>
            <person name="Ross K."/>
            <person name="Ryan E."/>
            <person name="Settipalli S."/>
            <person name="Shea T."/>
            <person name="Sherpa N."/>
            <person name="Shi L."/>
            <person name="Shih D."/>
            <person name="Sparrow T."/>
            <person name="Spaulding J."/>
            <person name="Stalker J."/>
            <person name="Stange-Thomann N."/>
            <person name="Stavropoulos S."/>
            <person name="Stone C."/>
            <person name="Strader C."/>
            <person name="Tesfaye S."/>
            <person name="Thomson T."/>
            <person name="Thoulutsang Y."/>
            <person name="Thoulutsang D."/>
            <person name="Topham K."/>
            <person name="Topping I."/>
            <person name="Tsamla T."/>
            <person name="Vassiliev H."/>
            <person name="Vo A."/>
            <person name="Wangchuk T."/>
            <person name="Wangdi T."/>
            <person name="Weiand M."/>
            <person name="Wilkinson J."/>
            <person name="Wilson A."/>
            <person name="Yadav S."/>
            <person name="Young G."/>
            <person name="Yu Q."/>
            <person name="Zembek L."/>
            <person name="Zhong D."/>
            <person name="Zimmer A."/>
            <person name="Zwirko Z."/>
            <person name="Jaffe D.B."/>
            <person name="Alvarez P."/>
            <person name="Brockman W."/>
            <person name="Butler J."/>
            <person name="Chin C."/>
            <person name="Gnerre S."/>
            <person name="MacCallum I."/>
            <person name="Graves J.A."/>
            <person name="Ponting C.P."/>
            <person name="Breen M."/>
            <person name="Samollow P.B."/>
            <person name="Lander E.S."/>
            <person name="Lindblad-Toh K."/>
        </authorList>
    </citation>
    <scope>NUCLEOTIDE SEQUENCE [LARGE SCALE GENOMIC DNA]</scope>
</reference>
<dbReference type="Proteomes" id="UP000002280">
    <property type="component" value="Chromosome 5"/>
</dbReference>
<feature type="region of interest" description="Disordered" evidence="1">
    <location>
        <begin position="69"/>
        <end position="88"/>
    </location>
</feature>
<protein>
    <submittedName>
        <fullName evidence="2">Uncharacterized protein</fullName>
    </submittedName>
</protein>
<dbReference type="Ensembl" id="ENSMODT00000052822.1">
    <property type="protein sequence ID" value="ENSMODP00000056547.1"/>
    <property type="gene ID" value="ENSMODG00000039676.1"/>
</dbReference>
<reference evidence="2" key="3">
    <citation type="submission" date="2025-09" db="UniProtKB">
        <authorList>
            <consortium name="Ensembl"/>
        </authorList>
    </citation>
    <scope>IDENTIFICATION</scope>
</reference>
<dbReference type="Bgee" id="ENSMODG00000039676">
    <property type="expression patterns" value="Expressed in skeleton of lower jaw"/>
</dbReference>
<accession>A0A5F8H9L9</accession>
<evidence type="ECO:0000313" key="3">
    <source>
        <dbReference type="Proteomes" id="UP000002280"/>
    </source>
</evidence>
<dbReference type="STRING" id="13616.ENSMODP00000056547"/>
<evidence type="ECO:0000256" key="1">
    <source>
        <dbReference type="SAM" id="MobiDB-lite"/>
    </source>
</evidence>
<dbReference type="AlphaFoldDB" id="A0A5F8H9L9"/>
<sequence>GDKTLFRLISIVRDAHDNMFGQGSYLPSENHSFKLLFILLVNIQIYLIGLDGKFHLVIASALYKEGEYNPMRKDPPSTASSLRAAGNN</sequence>
<dbReference type="InParanoid" id="A0A5F8H9L9"/>
<reference evidence="2" key="2">
    <citation type="submission" date="2025-08" db="UniProtKB">
        <authorList>
            <consortium name="Ensembl"/>
        </authorList>
    </citation>
    <scope>IDENTIFICATION</scope>
</reference>
<organism evidence="2 3">
    <name type="scientific">Monodelphis domestica</name>
    <name type="common">Gray short-tailed opossum</name>
    <dbReference type="NCBI Taxonomy" id="13616"/>
    <lineage>
        <taxon>Eukaryota</taxon>
        <taxon>Metazoa</taxon>
        <taxon>Chordata</taxon>
        <taxon>Craniata</taxon>
        <taxon>Vertebrata</taxon>
        <taxon>Euteleostomi</taxon>
        <taxon>Mammalia</taxon>
        <taxon>Metatheria</taxon>
        <taxon>Didelphimorphia</taxon>
        <taxon>Didelphidae</taxon>
        <taxon>Monodelphis</taxon>
    </lineage>
</organism>
<feature type="compositionally biased region" description="Polar residues" evidence="1">
    <location>
        <begin position="77"/>
        <end position="88"/>
    </location>
</feature>